<name>A0A364N3F0_STELY</name>
<dbReference type="InterPro" id="IPR003734">
    <property type="entry name" value="DUF155"/>
</dbReference>
<evidence type="ECO:0000259" key="4">
    <source>
        <dbReference type="PROSITE" id="PS50132"/>
    </source>
</evidence>
<evidence type="ECO:0000313" key="5">
    <source>
        <dbReference type="EMBL" id="RAR10245.1"/>
    </source>
</evidence>
<dbReference type="SMART" id="SM00315">
    <property type="entry name" value="RGS"/>
    <property type="match status" value="1"/>
</dbReference>
<sequence length="952" mass="107305">MSSPGHADAAETGPIRNRFPTLFEVLSRKTVAPLDLFSFYIYMRDQQRSVDYLDFWLDVSQHLQLCRLYVRRLHRSMIEETPDMEKNSKRSSYILDNAGEGPSNNEKADMSDQRLSAFLRSERGSRNHSPQNSQGSNQSRDFPRPSLNMLDTPGDSSGQNSSPDNTQPRREDLRASAEKILYTYLLPGSEREIIIPQSILNDVQEAIEGPDQRADPELFDHAKDYVFQAMERDAYPGFLQNKGLGNLVPQSMMVRLIVGLISFFTAMWASFILIFLDKSRATRCWVILPFTIAIYLIFTHQYMLDPIIAIAGYSEYTFFDFNKIREPFVKKTLARRSITVLIMFLVVTVALCCLFIFVPVKWRAITSKMSGPTAKSKRGPTVLMTDARDSAPRAPKAPQRPGGVQRQGTTARLISVDNILQYASDIPSQQRRGPPGNRPMMHTRTPSGRHPLDPRLSGRLIPQHMPTRSSKLSEKLVLLPEAEGQEEGEKTEFDDDEYEGPPTDEDLARRTAKGGPNDKSYAERLPKARRTDKLSRVTAYCTAQAYKMKSTAQFVKDQHNARTKLYDDCLYTVYHLPLLPGSDGYRVRSSPALKSPGGKTVLDEEIERNEQRDHHEGYFGDEETYFVRDDHELEHPYDGVHDRRDSAENSRVAPNALTFGEMFVFSYGVVVFWNFTEKQEKDILADLTFSATATGISIATRPLTESDFETEEFHFEYNPDIQRPRMYNDMITLKSGDHMIKLAMSHAIAQSTKLSLFEEGMNRTMLAAQYVPKRLALTGKLGMRRTDVVKMIGQLFTSRVEVNLSSNMLDTPSFFWDAEPTLHPLYTAVREYLEIKPRIQVLNERCQVFLDLGEILSDSISDKKMTKITWIIIVLIVLSICITCLEVLLRFAILQKGKMNVPVSGGEAGIMAANTAAAGLKGMGPPAYAGPGLLAARSLVWVGGGVKGLLVG</sequence>
<accession>A0A364N3F0</accession>
<feature type="compositionally biased region" description="Basic and acidic residues" evidence="2">
    <location>
        <begin position="520"/>
        <end position="530"/>
    </location>
</feature>
<comment type="similarity">
    <text evidence="1">Belongs to the RMD1/sif2 family.</text>
</comment>
<feature type="compositionally biased region" description="Polar residues" evidence="2">
    <location>
        <begin position="154"/>
        <end position="166"/>
    </location>
</feature>
<dbReference type="PANTHER" id="PTHR16255:SF4">
    <property type="entry name" value="SPORULATION PROTEIN RMD8"/>
    <property type="match status" value="1"/>
</dbReference>
<dbReference type="Pfam" id="PF00615">
    <property type="entry name" value="RGS"/>
    <property type="match status" value="1"/>
</dbReference>
<dbReference type="SUPFAM" id="SSF48097">
    <property type="entry name" value="Regulator of G-protein signaling, RGS"/>
    <property type="match status" value="1"/>
</dbReference>
<evidence type="ECO:0000256" key="1">
    <source>
        <dbReference type="ARBA" id="ARBA00008306"/>
    </source>
</evidence>
<evidence type="ECO:0000256" key="3">
    <source>
        <dbReference type="SAM" id="Phobius"/>
    </source>
</evidence>
<protein>
    <submittedName>
        <fullName evidence="5">Sporulation protein rmd8</fullName>
    </submittedName>
</protein>
<keyword evidence="6" id="KW-1185">Reference proteome</keyword>
<evidence type="ECO:0000313" key="6">
    <source>
        <dbReference type="Proteomes" id="UP000249619"/>
    </source>
</evidence>
<dbReference type="PROSITE" id="PS50132">
    <property type="entry name" value="RGS"/>
    <property type="match status" value="1"/>
</dbReference>
<dbReference type="AlphaFoldDB" id="A0A364N3F0"/>
<reference evidence="6" key="1">
    <citation type="submission" date="2018-05" db="EMBL/GenBank/DDBJ databases">
        <title>Draft genome sequence of Stemphylium lycopersici strain CIDEFI 213.</title>
        <authorList>
            <person name="Medina R."/>
            <person name="Franco M.E.E."/>
            <person name="Lucentini C.G."/>
            <person name="Saparrat M.C.N."/>
            <person name="Balatti P.A."/>
        </authorList>
    </citation>
    <scope>NUCLEOTIDE SEQUENCE [LARGE SCALE GENOMIC DNA]</scope>
    <source>
        <strain evidence="6">CIDEFI 213</strain>
    </source>
</reference>
<dbReference type="InterPro" id="IPR036305">
    <property type="entry name" value="RGS_sf"/>
</dbReference>
<feature type="transmembrane region" description="Helical" evidence="3">
    <location>
        <begin position="252"/>
        <end position="276"/>
    </location>
</feature>
<feature type="region of interest" description="Disordered" evidence="2">
    <location>
        <begin position="122"/>
        <end position="172"/>
    </location>
</feature>
<dbReference type="GO" id="GO:0005739">
    <property type="term" value="C:mitochondrion"/>
    <property type="evidence" value="ECO:0007669"/>
    <property type="project" value="UniProtKB-ARBA"/>
</dbReference>
<dbReference type="PANTHER" id="PTHR16255">
    <property type="entry name" value="REQUIRED FOR MEIOTIC NUCLEAR DIVISION PROTEIN 1 HOMOLOG"/>
    <property type="match status" value="1"/>
</dbReference>
<feature type="transmembrane region" description="Helical" evidence="3">
    <location>
        <begin position="868"/>
        <end position="889"/>
    </location>
</feature>
<feature type="compositionally biased region" description="Polar residues" evidence="2">
    <location>
        <begin position="127"/>
        <end position="140"/>
    </location>
</feature>
<comment type="caution">
    <text evidence="5">The sequence shown here is derived from an EMBL/GenBank/DDBJ whole genome shotgun (WGS) entry which is preliminary data.</text>
</comment>
<keyword evidence="3" id="KW-1133">Transmembrane helix</keyword>
<feature type="region of interest" description="Disordered" evidence="2">
    <location>
        <begin position="370"/>
        <end position="409"/>
    </location>
</feature>
<feature type="domain" description="RGS" evidence="4">
    <location>
        <begin position="171"/>
        <end position="248"/>
    </location>
</feature>
<keyword evidence="3" id="KW-0472">Membrane</keyword>
<feature type="transmembrane region" description="Helical" evidence="3">
    <location>
        <begin position="338"/>
        <end position="360"/>
    </location>
</feature>
<keyword evidence="3" id="KW-0812">Transmembrane</keyword>
<dbReference type="Gene3D" id="1.10.167.10">
    <property type="entry name" value="Regulator of G-protein Signalling 4, domain 2"/>
    <property type="match status" value="1"/>
</dbReference>
<dbReference type="EMBL" id="QGDH01000067">
    <property type="protein sequence ID" value="RAR10245.1"/>
    <property type="molecule type" value="Genomic_DNA"/>
</dbReference>
<dbReference type="Proteomes" id="UP000249619">
    <property type="component" value="Unassembled WGS sequence"/>
</dbReference>
<feature type="region of interest" description="Disordered" evidence="2">
    <location>
        <begin position="424"/>
        <end position="530"/>
    </location>
</feature>
<proteinExistence type="inferred from homology"/>
<dbReference type="InterPro" id="IPR044926">
    <property type="entry name" value="RGS_subdomain_2"/>
</dbReference>
<dbReference type="Pfam" id="PF02582">
    <property type="entry name" value="DUF155"/>
    <property type="match status" value="1"/>
</dbReference>
<feature type="compositionally biased region" description="Acidic residues" evidence="2">
    <location>
        <begin position="492"/>
        <end position="505"/>
    </location>
</feature>
<evidence type="ECO:0000256" key="2">
    <source>
        <dbReference type="SAM" id="MobiDB-lite"/>
    </source>
</evidence>
<gene>
    <name evidence="5" type="ORF">DDE83_005110</name>
</gene>
<dbReference type="OrthoDB" id="18302at2759"/>
<feature type="transmembrane region" description="Helical" evidence="3">
    <location>
        <begin position="285"/>
        <end position="304"/>
    </location>
</feature>
<dbReference type="InterPro" id="IPR016137">
    <property type="entry name" value="RGS"/>
</dbReference>
<organism evidence="5 6">
    <name type="scientific">Stemphylium lycopersici</name>
    <name type="common">Tomato gray leaf spot disease fungus</name>
    <name type="synonym">Thyrospora lycopersici</name>
    <dbReference type="NCBI Taxonomy" id="183478"/>
    <lineage>
        <taxon>Eukaryota</taxon>
        <taxon>Fungi</taxon>
        <taxon>Dikarya</taxon>
        <taxon>Ascomycota</taxon>
        <taxon>Pezizomycotina</taxon>
        <taxon>Dothideomycetes</taxon>
        <taxon>Pleosporomycetidae</taxon>
        <taxon>Pleosporales</taxon>
        <taxon>Pleosporineae</taxon>
        <taxon>Pleosporaceae</taxon>
        <taxon>Stemphylium</taxon>
    </lineage>
</organism>
<dbReference type="CDD" id="cd07440">
    <property type="entry name" value="RGS"/>
    <property type="match status" value="1"/>
</dbReference>
<dbReference type="InterPro" id="IPR051624">
    <property type="entry name" value="RMD1/Sad1-interacting"/>
</dbReference>